<dbReference type="GO" id="GO:0005524">
    <property type="term" value="F:ATP binding"/>
    <property type="evidence" value="ECO:0007669"/>
    <property type="project" value="InterPro"/>
</dbReference>
<name>A0A0C3H133_OIDMZ</name>
<reference evidence="3" key="2">
    <citation type="submission" date="2015-01" db="EMBL/GenBank/DDBJ databases">
        <title>Evolutionary Origins and Diversification of the Mycorrhizal Mutualists.</title>
        <authorList>
            <consortium name="DOE Joint Genome Institute"/>
            <consortium name="Mycorrhizal Genomics Consortium"/>
            <person name="Kohler A."/>
            <person name="Kuo A."/>
            <person name="Nagy L.G."/>
            <person name="Floudas D."/>
            <person name="Copeland A."/>
            <person name="Barry K.W."/>
            <person name="Cichocki N."/>
            <person name="Veneault-Fourrey C."/>
            <person name="LaButti K."/>
            <person name="Lindquist E.A."/>
            <person name="Lipzen A."/>
            <person name="Lundell T."/>
            <person name="Morin E."/>
            <person name="Murat C."/>
            <person name="Riley R."/>
            <person name="Ohm R."/>
            <person name="Sun H."/>
            <person name="Tunlid A."/>
            <person name="Henrissat B."/>
            <person name="Grigoriev I.V."/>
            <person name="Hibbett D.S."/>
            <person name="Martin F."/>
        </authorList>
    </citation>
    <scope>NUCLEOTIDE SEQUENCE [LARGE SCALE GENOMIC DNA]</scope>
    <source>
        <strain evidence="3">Zn</strain>
    </source>
</reference>
<dbReference type="InterPro" id="IPR011009">
    <property type="entry name" value="Kinase-like_dom_sf"/>
</dbReference>
<proteinExistence type="predicted"/>
<reference evidence="2 3" key="1">
    <citation type="submission" date="2014-04" db="EMBL/GenBank/DDBJ databases">
        <authorList>
            <consortium name="DOE Joint Genome Institute"/>
            <person name="Kuo A."/>
            <person name="Martino E."/>
            <person name="Perotto S."/>
            <person name="Kohler A."/>
            <person name="Nagy L.G."/>
            <person name="Floudas D."/>
            <person name="Copeland A."/>
            <person name="Barry K.W."/>
            <person name="Cichocki N."/>
            <person name="Veneault-Fourrey C."/>
            <person name="LaButti K."/>
            <person name="Lindquist E.A."/>
            <person name="Lipzen A."/>
            <person name="Lundell T."/>
            <person name="Morin E."/>
            <person name="Murat C."/>
            <person name="Sun H."/>
            <person name="Tunlid A."/>
            <person name="Henrissat B."/>
            <person name="Grigoriev I.V."/>
            <person name="Hibbett D.S."/>
            <person name="Martin F."/>
            <person name="Nordberg H.P."/>
            <person name="Cantor M.N."/>
            <person name="Hua S.X."/>
        </authorList>
    </citation>
    <scope>NUCLEOTIDE SEQUENCE [LARGE SCALE GENOMIC DNA]</scope>
    <source>
        <strain evidence="2 3">Zn</strain>
    </source>
</reference>
<keyword evidence="3" id="KW-1185">Reference proteome</keyword>
<dbReference type="InterPro" id="IPR000719">
    <property type="entry name" value="Prot_kinase_dom"/>
</dbReference>
<dbReference type="SUPFAM" id="SSF56112">
    <property type="entry name" value="Protein kinase-like (PK-like)"/>
    <property type="match status" value="1"/>
</dbReference>
<dbReference type="Proteomes" id="UP000054321">
    <property type="component" value="Unassembled WGS sequence"/>
</dbReference>
<dbReference type="STRING" id="913774.A0A0C3H133"/>
<dbReference type="Gene3D" id="3.30.200.20">
    <property type="entry name" value="Phosphorylase Kinase, domain 1"/>
    <property type="match status" value="1"/>
</dbReference>
<organism evidence="2 3">
    <name type="scientific">Oidiodendron maius (strain Zn)</name>
    <dbReference type="NCBI Taxonomy" id="913774"/>
    <lineage>
        <taxon>Eukaryota</taxon>
        <taxon>Fungi</taxon>
        <taxon>Dikarya</taxon>
        <taxon>Ascomycota</taxon>
        <taxon>Pezizomycotina</taxon>
        <taxon>Leotiomycetes</taxon>
        <taxon>Leotiomycetes incertae sedis</taxon>
        <taxon>Myxotrichaceae</taxon>
        <taxon>Oidiodendron</taxon>
    </lineage>
</organism>
<evidence type="ECO:0000313" key="2">
    <source>
        <dbReference type="EMBL" id="KIM96206.1"/>
    </source>
</evidence>
<feature type="non-terminal residue" evidence="2">
    <location>
        <position position="1"/>
    </location>
</feature>
<dbReference type="AlphaFoldDB" id="A0A0C3H133"/>
<dbReference type="OrthoDB" id="1732493at2759"/>
<protein>
    <recommendedName>
        <fullName evidence="1">Protein kinase domain-containing protein</fullName>
    </recommendedName>
</protein>
<sequence length="60" mass="6721">VFKGRSPKTSELVALKQIRVDPRDGLPATAIREISIMKEPKHENVAALYDVIYEEVTLAL</sequence>
<dbReference type="HOGENOM" id="CLU_2948164_0_0_1"/>
<dbReference type="PROSITE" id="PS50011">
    <property type="entry name" value="PROTEIN_KINASE_DOM"/>
    <property type="match status" value="1"/>
</dbReference>
<feature type="non-terminal residue" evidence="2">
    <location>
        <position position="60"/>
    </location>
</feature>
<accession>A0A0C3H133</accession>
<dbReference type="InParanoid" id="A0A0C3H133"/>
<dbReference type="EMBL" id="KN832885">
    <property type="protein sequence ID" value="KIM96206.1"/>
    <property type="molecule type" value="Genomic_DNA"/>
</dbReference>
<evidence type="ECO:0000313" key="3">
    <source>
        <dbReference type="Proteomes" id="UP000054321"/>
    </source>
</evidence>
<dbReference type="GO" id="GO:0004672">
    <property type="term" value="F:protein kinase activity"/>
    <property type="evidence" value="ECO:0007669"/>
    <property type="project" value="InterPro"/>
</dbReference>
<gene>
    <name evidence="2" type="ORF">OIDMADRAFT_91845</name>
</gene>
<feature type="domain" description="Protein kinase" evidence="1">
    <location>
        <begin position="1"/>
        <end position="60"/>
    </location>
</feature>
<evidence type="ECO:0000259" key="1">
    <source>
        <dbReference type="PROSITE" id="PS50011"/>
    </source>
</evidence>